<feature type="coiled-coil region" evidence="1">
    <location>
        <begin position="365"/>
        <end position="430"/>
    </location>
</feature>
<keyword evidence="4" id="KW-1185">Reference proteome</keyword>
<protein>
    <submittedName>
        <fullName evidence="3">Uncharacterized protein</fullName>
    </submittedName>
</protein>
<evidence type="ECO:0000256" key="1">
    <source>
        <dbReference type="SAM" id="Coils"/>
    </source>
</evidence>
<sequence>MNALQKGGTKEMQHKMTKEEEEDQKIHDEKACWCNSNIFEKTTAVNTNKRKIIALNDSIQRLTVDSERWRAEKEQLSKEILNAKAAQSSAEEEDKKQLEDFKREESRLLGLVDEIAEAHRKIEPSLIAKLRKKVVQAEGKHLRAGQVESFLREKPQTEGVVAVLDRLESDVVANLGTVRSKETQRAQSFQLIIEDKKAEEKALEERKQAKSEAIAEAAEQISNSNEVISNAEIQVEEDSELLADVKAKCERMEKEWNQRQKTRAEEEAAIKKTAEILKKASLGLIQLQDIEHKSFLQVEESRSSLHRKKLADELLKAAVYDLRLVSLAMRAKIDSFTNVRIAIRNMSQSLEREQNDEVRQKEYCVEQFEKNKMDMEAKNRTIRAQSADTLKLEAEIQAAGNQATNLQKEIGSLEEQMRLASQSREKENSEFQTLVLEQREMKASLQQAMSVLQSQFSQAEGSFAQTKGAAAGGSGQVMEMLLELIKDSEAMIAEAMEAEQTSQESFEAFTSKTNAAVAVKQNGISKENKWRGMQAVLLAETSEAKHLTTSELKQLLAMKGQLHESCDFLLSRFDVRQKARAEEMKALNRAESALSGDA</sequence>
<evidence type="ECO:0000313" key="4">
    <source>
        <dbReference type="Proteomes" id="UP001642484"/>
    </source>
</evidence>
<keyword evidence="1" id="KW-0175">Coiled coil</keyword>
<feature type="coiled-coil region" evidence="1">
    <location>
        <begin position="59"/>
        <end position="93"/>
    </location>
</feature>
<feature type="coiled-coil region" evidence="1">
    <location>
        <begin position="186"/>
        <end position="255"/>
    </location>
</feature>
<organism evidence="3 4">
    <name type="scientific">Durusdinium trenchii</name>
    <dbReference type="NCBI Taxonomy" id="1381693"/>
    <lineage>
        <taxon>Eukaryota</taxon>
        <taxon>Sar</taxon>
        <taxon>Alveolata</taxon>
        <taxon>Dinophyceae</taxon>
        <taxon>Suessiales</taxon>
        <taxon>Symbiodiniaceae</taxon>
        <taxon>Durusdinium</taxon>
    </lineage>
</organism>
<dbReference type="EMBL" id="CAXAMN010021596">
    <property type="protein sequence ID" value="CAK9061227.1"/>
    <property type="molecule type" value="Genomic_DNA"/>
</dbReference>
<accession>A0ABP0NBR5</accession>
<reference evidence="3 4" key="1">
    <citation type="submission" date="2024-02" db="EMBL/GenBank/DDBJ databases">
        <authorList>
            <person name="Chen Y."/>
            <person name="Shah S."/>
            <person name="Dougan E. K."/>
            <person name="Thang M."/>
            <person name="Chan C."/>
        </authorList>
    </citation>
    <scope>NUCLEOTIDE SEQUENCE [LARGE SCALE GENOMIC DNA]</scope>
</reference>
<evidence type="ECO:0000256" key="2">
    <source>
        <dbReference type="SAM" id="MobiDB-lite"/>
    </source>
</evidence>
<name>A0ABP0NBR5_9DINO</name>
<dbReference type="Proteomes" id="UP001642484">
    <property type="component" value="Unassembled WGS sequence"/>
</dbReference>
<feature type="region of interest" description="Disordered" evidence="2">
    <location>
        <begin position="1"/>
        <end position="26"/>
    </location>
</feature>
<evidence type="ECO:0000313" key="3">
    <source>
        <dbReference type="EMBL" id="CAK9061227.1"/>
    </source>
</evidence>
<comment type="caution">
    <text evidence="3">The sequence shown here is derived from an EMBL/GenBank/DDBJ whole genome shotgun (WGS) entry which is preliminary data.</text>
</comment>
<feature type="compositionally biased region" description="Basic and acidic residues" evidence="2">
    <location>
        <begin position="8"/>
        <end position="26"/>
    </location>
</feature>
<proteinExistence type="predicted"/>
<gene>
    <name evidence="3" type="ORF">CCMP2556_LOCUS30116</name>
</gene>